<evidence type="ECO:0000256" key="3">
    <source>
        <dbReference type="ARBA" id="ARBA00022692"/>
    </source>
</evidence>
<dbReference type="PANTHER" id="PTHR30250">
    <property type="entry name" value="PST FAMILY PREDICTED COLANIC ACID TRANSPORTER"/>
    <property type="match status" value="1"/>
</dbReference>
<feature type="transmembrane region" description="Helical" evidence="6">
    <location>
        <begin position="212"/>
        <end position="232"/>
    </location>
</feature>
<evidence type="ECO:0000313" key="7">
    <source>
        <dbReference type="EMBL" id="QCI99684.1"/>
    </source>
</evidence>
<dbReference type="Pfam" id="PF01943">
    <property type="entry name" value="Polysacc_synt"/>
    <property type="match status" value="1"/>
</dbReference>
<evidence type="ECO:0000256" key="1">
    <source>
        <dbReference type="ARBA" id="ARBA00004651"/>
    </source>
</evidence>
<dbReference type="STRING" id="1367849.GCA_000518585_02291"/>
<feature type="transmembrane region" description="Helical" evidence="6">
    <location>
        <begin position="483"/>
        <end position="502"/>
    </location>
</feature>
<organism evidence="7 8">
    <name type="scientific">Agrobacterium larrymoorei</name>
    <dbReference type="NCBI Taxonomy" id="160699"/>
    <lineage>
        <taxon>Bacteria</taxon>
        <taxon>Pseudomonadati</taxon>
        <taxon>Pseudomonadota</taxon>
        <taxon>Alphaproteobacteria</taxon>
        <taxon>Hyphomicrobiales</taxon>
        <taxon>Rhizobiaceae</taxon>
        <taxon>Rhizobium/Agrobacterium group</taxon>
        <taxon>Agrobacterium</taxon>
    </lineage>
</organism>
<feature type="transmembrane region" description="Helical" evidence="6">
    <location>
        <begin position="181"/>
        <end position="200"/>
    </location>
</feature>
<accession>A0A4D7DWV6</accession>
<keyword evidence="5 6" id="KW-0472">Membrane</keyword>
<feature type="transmembrane region" description="Helical" evidence="6">
    <location>
        <begin position="277"/>
        <end position="299"/>
    </location>
</feature>
<name>A0A4D7DWV6_9HYPH</name>
<sequence length="518" mass="56481">MPRRSQITSFSGVMIALEGVETSGSTAARGAERSNLRSIRFSVGYSYISDGPLCQSKRNIFTIYDFTKSHRPLRNGLQQRSFCGMEMNYMTKDAKKNKSGLLGMLLSYSASSASLLIANAAQLITFAILARSFGAEEFGRYVSFIAITSIAVHLCGLGASECLVRRVPQDPACFPRIFGHNLILTFVSGAVLVTLGTVVLPEFISFGEATGQSVWVTFQLLLTNVVLVRLIMLSESIFLAHSRYGAANASVVGFAFIRTIAAALACFVFHVGTVEAWATWQLAAHLLILVLYAVFAFRIGRPKYAVDRDEIRLGLLFATPFIFRAVRQNVDLLVLGFVAGAEVVGSYGVARRITDSSYMAIDALNRLVYPRLAVASMQGIHHAFRLTIRILGVALALGLVAAIVIFASASFMPLIFGPEYVSLPHFLKIMAWLIVLIAVWSIAVDLLGAAGRHSSRAWVLNLSNGIGALLIGVAAWAWPPYGIFIAAYIIEFSIVVAAWLVVRTHVTRSLRKSLEVQQ</sequence>
<dbReference type="InterPro" id="IPR050833">
    <property type="entry name" value="Poly_Biosynth_Transport"/>
</dbReference>
<feature type="transmembrane region" description="Helical" evidence="6">
    <location>
        <begin position="141"/>
        <end position="160"/>
    </location>
</feature>
<proteinExistence type="predicted"/>
<dbReference type="PANTHER" id="PTHR30250:SF11">
    <property type="entry name" value="O-ANTIGEN TRANSPORTER-RELATED"/>
    <property type="match status" value="1"/>
</dbReference>
<dbReference type="OrthoDB" id="7267641at2"/>
<evidence type="ECO:0000256" key="6">
    <source>
        <dbReference type="SAM" id="Phobius"/>
    </source>
</evidence>
<dbReference type="InterPro" id="IPR002797">
    <property type="entry name" value="Polysacc_synth"/>
</dbReference>
<feature type="transmembrane region" description="Helical" evidence="6">
    <location>
        <begin position="429"/>
        <end position="450"/>
    </location>
</feature>
<keyword evidence="2" id="KW-1003">Cell membrane</keyword>
<keyword evidence="4 6" id="KW-1133">Transmembrane helix</keyword>
<feature type="transmembrane region" description="Helical" evidence="6">
    <location>
        <begin position="457"/>
        <end position="477"/>
    </location>
</feature>
<feature type="transmembrane region" description="Helical" evidence="6">
    <location>
        <begin position="386"/>
        <end position="409"/>
    </location>
</feature>
<dbReference type="EMBL" id="CP039692">
    <property type="protein sequence ID" value="QCI99684.1"/>
    <property type="molecule type" value="Genomic_DNA"/>
</dbReference>
<feature type="transmembrane region" description="Helical" evidence="6">
    <location>
        <begin position="105"/>
        <end position="129"/>
    </location>
</feature>
<evidence type="ECO:0000256" key="4">
    <source>
        <dbReference type="ARBA" id="ARBA00022989"/>
    </source>
</evidence>
<protein>
    <submittedName>
        <fullName evidence="7">Lipopolysaccharide biosynthesis protein</fullName>
    </submittedName>
</protein>
<evidence type="ECO:0000256" key="5">
    <source>
        <dbReference type="ARBA" id="ARBA00023136"/>
    </source>
</evidence>
<comment type="subcellular location">
    <subcellularLocation>
        <location evidence="1">Cell membrane</location>
        <topology evidence="1">Multi-pass membrane protein</topology>
    </subcellularLocation>
</comment>
<evidence type="ECO:0000256" key="2">
    <source>
        <dbReference type="ARBA" id="ARBA00022475"/>
    </source>
</evidence>
<dbReference type="Proteomes" id="UP000298545">
    <property type="component" value="Chromosome linear"/>
</dbReference>
<dbReference type="AlphaFoldDB" id="A0A4D7DWV6"/>
<dbReference type="KEGG" id="alf:CFBP5473_17070"/>
<evidence type="ECO:0000313" key="8">
    <source>
        <dbReference type="Proteomes" id="UP000298545"/>
    </source>
</evidence>
<reference evidence="7 8" key="1">
    <citation type="submission" date="2019-04" db="EMBL/GenBank/DDBJ databases">
        <title>Complete genome sequence of Agrobacterium larrymoorei CFBP5473.</title>
        <authorList>
            <person name="Haryono M."/>
            <person name="Chou L."/>
            <person name="Lin Y.-C."/>
            <person name="Lai E.-M."/>
            <person name="Kuo C.-H."/>
        </authorList>
    </citation>
    <scope>NUCLEOTIDE SEQUENCE [LARGE SCALE GENOMIC DNA]</scope>
    <source>
        <strain evidence="7 8">CFBP5473</strain>
    </source>
</reference>
<keyword evidence="3 6" id="KW-0812">Transmembrane</keyword>
<feature type="transmembrane region" description="Helical" evidence="6">
    <location>
        <begin position="244"/>
        <end position="271"/>
    </location>
</feature>
<dbReference type="GO" id="GO:0005886">
    <property type="term" value="C:plasma membrane"/>
    <property type="evidence" value="ECO:0007669"/>
    <property type="project" value="UniProtKB-SubCell"/>
</dbReference>
<gene>
    <name evidence="7" type="ORF">CFBP5473_17070</name>
</gene>